<name>A0A6J4N9A3_9ACTN</name>
<dbReference type="EMBL" id="CADCUP010000067">
    <property type="protein sequence ID" value="CAA9381169.1"/>
    <property type="molecule type" value="Genomic_DNA"/>
</dbReference>
<organism evidence="1">
    <name type="scientific">uncultured Nocardioides sp</name>
    <dbReference type="NCBI Taxonomy" id="198441"/>
    <lineage>
        <taxon>Bacteria</taxon>
        <taxon>Bacillati</taxon>
        <taxon>Actinomycetota</taxon>
        <taxon>Actinomycetes</taxon>
        <taxon>Propionibacteriales</taxon>
        <taxon>Nocardioidaceae</taxon>
        <taxon>Nocardioides</taxon>
        <taxon>environmental samples</taxon>
    </lineage>
</organism>
<gene>
    <name evidence="1" type="ORF">AVDCRST_MAG06-964</name>
</gene>
<proteinExistence type="predicted"/>
<accession>A0A6J4N9A3</accession>
<protein>
    <submittedName>
        <fullName evidence="1">Uncharacterized protein</fullName>
    </submittedName>
</protein>
<dbReference type="AlphaFoldDB" id="A0A6J4N9A3"/>
<evidence type="ECO:0000313" key="1">
    <source>
        <dbReference type="EMBL" id="CAA9381169.1"/>
    </source>
</evidence>
<reference evidence="1" key="1">
    <citation type="submission" date="2020-02" db="EMBL/GenBank/DDBJ databases">
        <authorList>
            <person name="Meier V. D."/>
        </authorList>
    </citation>
    <scope>NUCLEOTIDE SEQUENCE</scope>
    <source>
        <strain evidence="1">AVDCRST_MAG06</strain>
    </source>
</reference>
<sequence>MDMPDRKQLKDLFEGLLGRDVTVGDAPEPLSPHVAPRPACAVYVDDSGRLSAVALMDFALAAHTGASLALIPAGGAQAAIEDNLMPTNLMENCAEVLNVLAAPLGDASGIHQRLERTYHPGEDLPPELAAVGATIGARDDVLVDIAGYGSGRLALVSVPDS</sequence>